<dbReference type="AlphaFoldDB" id="A0AAD6U6E0"/>
<dbReference type="Proteomes" id="UP001222325">
    <property type="component" value="Unassembled WGS sequence"/>
</dbReference>
<feature type="region of interest" description="Disordered" evidence="1">
    <location>
        <begin position="1"/>
        <end position="77"/>
    </location>
</feature>
<dbReference type="EMBL" id="JARJCN010000019">
    <property type="protein sequence ID" value="KAJ7091912.1"/>
    <property type="molecule type" value="Genomic_DNA"/>
</dbReference>
<evidence type="ECO:0000313" key="3">
    <source>
        <dbReference type="EMBL" id="KAJ7091912.1"/>
    </source>
</evidence>
<name>A0AAD6U6E0_9AGAR</name>
<feature type="domain" description="AAA-ATPase-like" evidence="2">
    <location>
        <begin position="116"/>
        <end position="323"/>
    </location>
</feature>
<evidence type="ECO:0000313" key="4">
    <source>
        <dbReference type="Proteomes" id="UP001222325"/>
    </source>
</evidence>
<gene>
    <name evidence="3" type="ORF">B0H15DRAFT_834534</name>
</gene>
<dbReference type="Pfam" id="PF09820">
    <property type="entry name" value="AAA-ATPase_like"/>
    <property type="match status" value="1"/>
</dbReference>
<proteinExistence type="predicted"/>
<evidence type="ECO:0000259" key="2">
    <source>
        <dbReference type="Pfam" id="PF09820"/>
    </source>
</evidence>
<reference evidence="3" key="1">
    <citation type="submission" date="2023-03" db="EMBL/GenBank/DDBJ databases">
        <title>Massive genome expansion in bonnet fungi (Mycena s.s.) driven by repeated elements and novel gene families across ecological guilds.</title>
        <authorList>
            <consortium name="Lawrence Berkeley National Laboratory"/>
            <person name="Harder C.B."/>
            <person name="Miyauchi S."/>
            <person name="Viragh M."/>
            <person name="Kuo A."/>
            <person name="Thoen E."/>
            <person name="Andreopoulos B."/>
            <person name="Lu D."/>
            <person name="Skrede I."/>
            <person name="Drula E."/>
            <person name="Henrissat B."/>
            <person name="Morin E."/>
            <person name="Kohler A."/>
            <person name="Barry K."/>
            <person name="LaButti K."/>
            <person name="Morin E."/>
            <person name="Salamov A."/>
            <person name="Lipzen A."/>
            <person name="Mereny Z."/>
            <person name="Hegedus B."/>
            <person name="Baldrian P."/>
            <person name="Stursova M."/>
            <person name="Weitz H."/>
            <person name="Taylor A."/>
            <person name="Grigoriev I.V."/>
            <person name="Nagy L.G."/>
            <person name="Martin F."/>
            <person name="Kauserud H."/>
        </authorList>
    </citation>
    <scope>NUCLEOTIDE SEQUENCE</scope>
    <source>
        <strain evidence="3">CBHHK173m</strain>
    </source>
</reference>
<protein>
    <recommendedName>
        <fullName evidence="2">AAA-ATPase-like domain-containing protein</fullName>
    </recommendedName>
</protein>
<feature type="compositionally biased region" description="Low complexity" evidence="1">
    <location>
        <begin position="53"/>
        <end position="67"/>
    </location>
</feature>
<dbReference type="PANTHER" id="PTHR34825:SF1">
    <property type="entry name" value="AAA-ATPASE-LIKE DOMAIN-CONTAINING PROTEIN"/>
    <property type="match status" value="1"/>
</dbReference>
<dbReference type="InterPro" id="IPR018631">
    <property type="entry name" value="AAA-ATPase-like_dom"/>
</dbReference>
<accession>A0AAD6U6E0</accession>
<sequence length="699" mass="77840">MSTPLDVLPPTTHDVGANYDCRDCIEEPSSPELLSRGRSPPTVIRDTDSDYAPPSLLPLSTPSTGSKSPKRARRWFDDDDGTAAESELQLKRSKLHDANHNRRRRAELLDFSKQHRTAVDKTQCIRQLPDKFRYLLLRPQRFSKSSFLSTLTDYYNIQGVDNFGLRFGSLAVVTQDPDSTPQHSQHLCLCFNLSTISVNVDTMDITSDLPSLIRHVLVMFLIEYAKELQLSDPAGFLRYRDEHMFAKVFGLVKAQGYTLFVGIDDYDAPVRKRSVAHLTEPLDHDTFASVSDIVRLLDIHFWRPLLAGADVIAKLFVTGTLAVKYPALDELHFDSIPGLQLSCGFTEQEILDFSRSVLHSTPTVSELQRSCGGYIFPAAEVDRAAAQPLLHPEFAMAQIYLLYPELPSADDPAFRILSDILKLLPEMSDVPGAVSRAALIDLLAAGAVQVDETNDETNAGFDSTRVAWNDLYHAGALTYDSQLVNTLRITNTGALSVIHAAVDTAFAAWHNLDLKLCFRTLSARFIMSGEPESFVGLFSQVLCDLGRASFGRKHEPTMHGVLELVMRNKHTTGLKMADPIIFPVPGNLVRVTGQLANVTHIWEPKTLTLQGMWRAANPNEDTSTVEALRTLHEEILKDDEEELLARPCTLWSSSLQAMEMRLVGDCFDPQPEYPQFLAVGGARVLLRQRPSMPIPNKSA</sequence>
<organism evidence="3 4">
    <name type="scientific">Mycena belliarum</name>
    <dbReference type="NCBI Taxonomy" id="1033014"/>
    <lineage>
        <taxon>Eukaryota</taxon>
        <taxon>Fungi</taxon>
        <taxon>Dikarya</taxon>
        <taxon>Basidiomycota</taxon>
        <taxon>Agaricomycotina</taxon>
        <taxon>Agaricomycetes</taxon>
        <taxon>Agaricomycetidae</taxon>
        <taxon>Agaricales</taxon>
        <taxon>Marasmiineae</taxon>
        <taxon>Mycenaceae</taxon>
        <taxon>Mycena</taxon>
    </lineage>
</organism>
<evidence type="ECO:0000256" key="1">
    <source>
        <dbReference type="SAM" id="MobiDB-lite"/>
    </source>
</evidence>
<dbReference type="PANTHER" id="PTHR34825">
    <property type="entry name" value="CONSERVED PROTEIN, WITH A WEAK D-GALACTARATE DEHYDRATASE/ALTRONATE HYDROLASE DOMAIN"/>
    <property type="match status" value="1"/>
</dbReference>
<keyword evidence="4" id="KW-1185">Reference proteome</keyword>
<comment type="caution">
    <text evidence="3">The sequence shown here is derived from an EMBL/GenBank/DDBJ whole genome shotgun (WGS) entry which is preliminary data.</text>
</comment>